<feature type="signal peptide" evidence="2">
    <location>
        <begin position="1"/>
        <end position="20"/>
    </location>
</feature>
<dbReference type="EMBL" id="JAINUG010000274">
    <property type="protein sequence ID" value="KAJ8384312.1"/>
    <property type="molecule type" value="Genomic_DNA"/>
</dbReference>
<feature type="domain" description="Chemokine interleukin-8-like" evidence="3">
    <location>
        <begin position="32"/>
        <end position="89"/>
    </location>
</feature>
<dbReference type="SUPFAM" id="SSF54117">
    <property type="entry name" value="Interleukin 8-like chemokines"/>
    <property type="match status" value="1"/>
</dbReference>
<evidence type="ECO:0000256" key="1">
    <source>
        <dbReference type="ARBA" id="ARBA00022514"/>
    </source>
</evidence>
<evidence type="ECO:0000256" key="2">
    <source>
        <dbReference type="SAM" id="SignalP"/>
    </source>
</evidence>
<comment type="caution">
    <text evidence="4">The sequence shown here is derived from an EMBL/GenBank/DDBJ whole genome shotgun (WGS) entry which is preliminary data.</text>
</comment>
<gene>
    <name evidence="4" type="ORF">AAFF_G00206690</name>
</gene>
<organism evidence="4 5">
    <name type="scientific">Aldrovandia affinis</name>
    <dbReference type="NCBI Taxonomy" id="143900"/>
    <lineage>
        <taxon>Eukaryota</taxon>
        <taxon>Metazoa</taxon>
        <taxon>Chordata</taxon>
        <taxon>Craniata</taxon>
        <taxon>Vertebrata</taxon>
        <taxon>Euteleostomi</taxon>
        <taxon>Actinopterygii</taxon>
        <taxon>Neopterygii</taxon>
        <taxon>Teleostei</taxon>
        <taxon>Notacanthiformes</taxon>
        <taxon>Halosauridae</taxon>
        <taxon>Aldrovandia</taxon>
    </lineage>
</organism>
<dbReference type="SMART" id="SM00199">
    <property type="entry name" value="SCY"/>
    <property type="match status" value="1"/>
</dbReference>
<evidence type="ECO:0000313" key="4">
    <source>
        <dbReference type="EMBL" id="KAJ8384312.1"/>
    </source>
</evidence>
<evidence type="ECO:0000259" key="3">
    <source>
        <dbReference type="SMART" id="SM00199"/>
    </source>
</evidence>
<keyword evidence="2" id="KW-0732">Signal</keyword>
<dbReference type="Gene3D" id="2.40.50.40">
    <property type="match status" value="1"/>
</dbReference>
<keyword evidence="5" id="KW-1185">Reference proteome</keyword>
<evidence type="ECO:0000313" key="5">
    <source>
        <dbReference type="Proteomes" id="UP001221898"/>
    </source>
</evidence>
<dbReference type="GO" id="GO:0006955">
    <property type="term" value="P:immune response"/>
    <property type="evidence" value="ECO:0007669"/>
    <property type="project" value="InterPro"/>
</dbReference>
<keyword evidence="1" id="KW-0202">Cytokine</keyword>
<accession>A0AAD7W5B7</accession>
<feature type="chain" id="PRO_5042047175" description="Chemokine interleukin-8-like domain-containing protein" evidence="2">
    <location>
        <begin position="21"/>
        <end position="93"/>
    </location>
</feature>
<protein>
    <recommendedName>
        <fullName evidence="3">Chemokine interleukin-8-like domain-containing protein</fullName>
    </recommendedName>
</protein>
<dbReference type="Proteomes" id="UP001221898">
    <property type="component" value="Unassembled WGS sequence"/>
</dbReference>
<dbReference type="InterPro" id="IPR036048">
    <property type="entry name" value="Interleukin_8-like_sf"/>
</dbReference>
<name>A0AAD7W5B7_9TELE</name>
<dbReference type="CDD" id="cd00272">
    <property type="entry name" value="Chemokine_CC"/>
    <property type="match status" value="1"/>
</dbReference>
<sequence length="93" mass="10607">MQNIWTFAILATLLVCGISAKESNFRRPTKVTTSCCELVSKARFSFNVTDYRRQNALGPCVEAVIFYTDGGQVCSDPRARWVQKKIKEMELIR</sequence>
<proteinExistence type="predicted"/>
<dbReference type="InterPro" id="IPR001811">
    <property type="entry name" value="Chemokine_IL8-like_dom"/>
</dbReference>
<dbReference type="GO" id="GO:0008009">
    <property type="term" value="F:chemokine activity"/>
    <property type="evidence" value="ECO:0007669"/>
    <property type="project" value="InterPro"/>
</dbReference>
<dbReference type="GO" id="GO:0005615">
    <property type="term" value="C:extracellular space"/>
    <property type="evidence" value="ECO:0007669"/>
    <property type="project" value="UniProtKB-KW"/>
</dbReference>
<reference evidence="4" key="1">
    <citation type="journal article" date="2023" name="Science">
        <title>Genome structures resolve the early diversification of teleost fishes.</title>
        <authorList>
            <person name="Parey E."/>
            <person name="Louis A."/>
            <person name="Montfort J."/>
            <person name="Bouchez O."/>
            <person name="Roques C."/>
            <person name="Iampietro C."/>
            <person name="Lluch J."/>
            <person name="Castinel A."/>
            <person name="Donnadieu C."/>
            <person name="Desvignes T."/>
            <person name="Floi Bucao C."/>
            <person name="Jouanno E."/>
            <person name="Wen M."/>
            <person name="Mejri S."/>
            <person name="Dirks R."/>
            <person name="Jansen H."/>
            <person name="Henkel C."/>
            <person name="Chen W.J."/>
            <person name="Zahm M."/>
            <person name="Cabau C."/>
            <person name="Klopp C."/>
            <person name="Thompson A.W."/>
            <person name="Robinson-Rechavi M."/>
            <person name="Braasch I."/>
            <person name="Lecointre G."/>
            <person name="Bobe J."/>
            <person name="Postlethwait J.H."/>
            <person name="Berthelot C."/>
            <person name="Roest Crollius H."/>
            <person name="Guiguen Y."/>
        </authorList>
    </citation>
    <scope>NUCLEOTIDE SEQUENCE</scope>
    <source>
        <strain evidence="4">NC1722</strain>
    </source>
</reference>
<dbReference type="AlphaFoldDB" id="A0AAD7W5B7"/>
<dbReference type="Pfam" id="PF00048">
    <property type="entry name" value="IL8"/>
    <property type="match status" value="1"/>
</dbReference>